<comment type="caution">
    <text evidence="1">The sequence shown here is derived from an EMBL/GenBank/DDBJ whole genome shotgun (WGS) entry which is preliminary data.</text>
</comment>
<sequence length="60" mass="6693">MCNVFVTDNIIMIPQPALLVPAGPTDLCQCWWWCVVSVQLLAVTVFYLPPLPGEFQPGIF</sequence>
<keyword evidence="2" id="KW-1185">Reference proteome</keyword>
<accession>A0ABN9ABA0</accession>
<evidence type="ECO:0000313" key="1">
    <source>
        <dbReference type="EMBL" id="CAI9533261.1"/>
    </source>
</evidence>
<organism evidence="1 2">
    <name type="scientific">Staurois parvus</name>
    <dbReference type="NCBI Taxonomy" id="386267"/>
    <lineage>
        <taxon>Eukaryota</taxon>
        <taxon>Metazoa</taxon>
        <taxon>Chordata</taxon>
        <taxon>Craniata</taxon>
        <taxon>Vertebrata</taxon>
        <taxon>Euteleostomi</taxon>
        <taxon>Amphibia</taxon>
        <taxon>Batrachia</taxon>
        <taxon>Anura</taxon>
        <taxon>Neobatrachia</taxon>
        <taxon>Ranoidea</taxon>
        <taxon>Ranidae</taxon>
        <taxon>Staurois</taxon>
    </lineage>
</organism>
<reference evidence="1" key="1">
    <citation type="submission" date="2023-05" db="EMBL/GenBank/DDBJ databases">
        <authorList>
            <person name="Stuckert A."/>
        </authorList>
    </citation>
    <scope>NUCLEOTIDE SEQUENCE</scope>
</reference>
<protein>
    <submittedName>
        <fullName evidence="1">Uncharacterized protein</fullName>
    </submittedName>
</protein>
<name>A0ABN9ABA0_9NEOB</name>
<evidence type="ECO:0000313" key="2">
    <source>
        <dbReference type="Proteomes" id="UP001162483"/>
    </source>
</evidence>
<dbReference type="EMBL" id="CATNWA010000120">
    <property type="protein sequence ID" value="CAI9533261.1"/>
    <property type="molecule type" value="Genomic_DNA"/>
</dbReference>
<dbReference type="Proteomes" id="UP001162483">
    <property type="component" value="Unassembled WGS sequence"/>
</dbReference>
<proteinExistence type="predicted"/>
<gene>
    <name evidence="1" type="ORF">SPARVUS_LOCUS339967</name>
</gene>